<dbReference type="KEGG" id="ksn:43590589"/>
<proteinExistence type="predicted"/>
<dbReference type="PANTHER" id="PTHR24171:SF8">
    <property type="entry name" value="BRCA1-ASSOCIATED RING DOMAIN PROTEIN 1"/>
    <property type="match status" value="1"/>
</dbReference>
<gene>
    <name evidence="4" type="ORF">CI109_101326</name>
</gene>
<dbReference type="Pfam" id="PF12796">
    <property type="entry name" value="Ank_2"/>
    <property type="match status" value="1"/>
</dbReference>
<dbReference type="GeneID" id="43590589"/>
<sequence length="196" mass="21291">MSSAPPPPRAAPPPPPEEEDHEQGASANERLLAAAKSDNEGMIEDALLELKDINYTDGLGNTALHYAIIHASTSVLETILCHETCDVDLPNRLQGDTPLHIAVRNRWEEHEGLRVYLVGSLLEAGADTTIKNRYNQRPIDLLPPSNPSADPESDDERIRAALRRAEAEAMITASGDVVDEDEEAIIDPDDVASDSD</sequence>
<reference evidence="4" key="1">
    <citation type="submission" date="2017-08" db="EMBL/GenBank/DDBJ databases">
        <authorList>
            <person name="Cuomo C."/>
            <person name="Billmyre B."/>
            <person name="Heitman J."/>
        </authorList>
    </citation>
    <scope>NUCLEOTIDE SEQUENCE</scope>
    <source>
        <strain evidence="4">CBS 12478</strain>
    </source>
</reference>
<evidence type="ECO:0000313" key="5">
    <source>
        <dbReference type="Proteomes" id="UP000322225"/>
    </source>
</evidence>
<organism evidence="4 5">
    <name type="scientific">Kwoniella shandongensis</name>
    <dbReference type="NCBI Taxonomy" id="1734106"/>
    <lineage>
        <taxon>Eukaryota</taxon>
        <taxon>Fungi</taxon>
        <taxon>Dikarya</taxon>
        <taxon>Basidiomycota</taxon>
        <taxon>Agaricomycotina</taxon>
        <taxon>Tremellomycetes</taxon>
        <taxon>Tremellales</taxon>
        <taxon>Cryptococcaceae</taxon>
        <taxon>Kwoniella</taxon>
    </lineage>
</organism>
<dbReference type="PROSITE" id="PS50088">
    <property type="entry name" value="ANK_REPEAT"/>
    <property type="match status" value="1"/>
</dbReference>
<dbReference type="SMART" id="SM00248">
    <property type="entry name" value="ANK"/>
    <property type="match status" value="3"/>
</dbReference>
<feature type="region of interest" description="Disordered" evidence="3">
    <location>
        <begin position="1"/>
        <end position="27"/>
    </location>
</feature>
<dbReference type="PANTHER" id="PTHR24171">
    <property type="entry name" value="ANKYRIN REPEAT DOMAIN-CONTAINING PROTEIN 39-RELATED"/>
    <property type="match status" value="1"/>
</dbReference>
<name>A0A5M6BU12_9TREE</name>
<evidence type="ECO:0000256" key="1">
    <source>
        <dbReference type="ARBA" id="ARBA00022737"/>
    </source>
</evidence>
<dbReference type="InterPro" id="IPR036770">
    <property type="entry name" value="Ankyrin_rpt-contain_sf"/>
</dbReference>
<dbReference type="GO" id="GO:0085020">
    <property type="term" value="P:protein K6-linked ubiquitination"/>
    <property type="evidence" value="ECO:0007669"/>
    <property type="project" value="TreeGrafter"/>
</dbReference>
<dbReference type="AlphaFoldDB" id="A0A5M6BU12"/>
<dbReference type="Gene3D" id="1.25.40.20">
    <property type="entry name" value="Ankyrin repeat-containing domain"/>
    <property type="match status" value="1"/>
</dbReference>
<protein>
    <submittedName>
        <fullName evidence="4">Uncharacterized protein</fullName>
    </submittedName>
</protein>
<dbReference type="InterPro" id="IPR002110">
    <property type="entry name" value="Ankyrin_rpt"/>
</dbReference>
<dbReference type="PROSITE" id="PS50297">
    <property type="entry name" value="ANK_REP_REGION"/>
    <property type="match status" value="1"/>
</dbReference>
<feature type="region of interest" description="Disordered" evidence="3">
    <location>
        <begin position="174"/>
        <end position="196"/>
    </location>
</feature>
<dbReference type="RefSeq" id="XP_031859266.1">
    <property type="nucleotide sequence ID" value="XM_032006431.1"/>
</dbReference>
<reference evidence="4" key="2">
    <citation type="submission" date="2024-01" db="EMBL/GenBank/DDBJ databases">
        <title>Comparative genomics of Cryptococcus and Kwoniella reveals pathogenesis evolution and contrasting modes of karyotype evolution via chromosome fusion or intercentromeric recombination.</title>
        <authorList>
            <person name="Coelho M.A."/>
            <person name="David-Palma M."/>
            <person name="Shea T."/>
            <person name="Bowers K."/>
            <person name="McGinley-Smith S."/>
            <person name="Mohammad A.W."/>
            <person name="Gnirke A."/>
            <person name="Yurkov A.M."/>
            <person name="Nowrousian M."/>
            <person name="Sun S."/>
            <person name="Cuomo C.A."/>
            <person name="Heitman J."/>
        </authorList>
    </citation>
    <scope>NUCLEOTIDE SEQUENCE</scope>
    <source>
        <strain evidence="4">CBS 12478</strain>
    </source>
</reference>
<feature type="compositionally biased region" description="Acidic residues" evidence="3">
    <location>
        <begin position="177"/>
        <end position="196"/>
    </location>
</feature>
<dbReference type="Proteomes" id="UP000322225">
    <property type="component" value="Chromosome 2"/>
</dbReference>
<keyword evidence="1" id="KW-0677">Repeat</keyword>
<dbReference type="GO" id="GO:0004842">
    <property type="term" value="F:ubiquitin-protein transferase activity"/>
    <property type="evidence" value="ECO:0007669"/>
    <property type="project" value="TreeGrafter"/>
</dbReference>
<evidence type="ECO:0000313" key="4">
    <source>
        <dbReference type="EMBL" id="WWD16894.1"/>
    </source>
</evidence>
<evidence type="ECO:0000256" key="2">
    <source>
        <dbReference type="ARBA" id="ARBA00023043"/>
    </source>
</evidence>
<feature type="region of interest" description="Disordered" evidence="3">
    <location>
        <begin position="137"/>
        <end position="156"/>
    </location>
</feature>
<dbReference type="EMBL" id="CP144052">
    <property type="protein sequence ID" value="WWD16894.1"/>
    <property type="molecule type" value="Genomic_DNA"/>
</dbReference>
<dbReference type="OrthoDB" id="9995210at2759"/>
<dbReference type="SUPFAM" id="SSF48403">
    <property type="entry name" value="Ankyrin repeat"/>
    <property type="match status" value="1"/>
</dbReference>
<feature type="compositionally biased region" description="Pro residues" evidence="3">
    <location>
        <begin position="1"/>
        <end position="15"/>
    </location>
</feature>
<keyword evidence="5" id="KW-1185">Reference proteome</keyword>
<keyword evidence="2" id="KW-0040">ANK repeat</keyword>
<accession>A0A5M6BU12</accession>
<evidence type="ECO:0000256" key="3">
    <source>
        <dbReference type="SAM" id="MobiDB-lite"/>
    </source>
</evidence>